<gene>
    <name evidence="2" type="ORF">K402DRAFT_459982</name>
</gene>
<feature type="chain" id="PRO_5026225598" description="Beta/gamma crystallin 'Greek key' domain-containing protein" evidence="1">
    <location>
        <begin position="19"/>
        <end position="136"/>
    </location>
</feature>
<keyword evidence="3" id="KW-1185">Reference proteome</keyword>
<feature type="signal peptide" evidence="1">
    <location>
        <begin position="1"/>
        <end position="18"/>
    </location>
</feature>
<dbReference type="OrthoDB" id="2910287at2759"/>
<protein>
    <recommendedName>
        <fullName evidence="4">Beta/gamma crystallin 'Greek key' domain-containing protein</fullName>
    </recommendedName>
</protein>
<proteinExistence type="predicted"/>
<evidence type="ECO:0000313" key="3">
    <source>
        <dbReference type="Proteomes" id="UP000800041"/>
    </source>
</evidence>
<name>A0A6G1HDZ3_9PEZI</name>
<accession>A0A6G1HDZ3</accession>
<evidence type="ECO:0008006" key="4">
    <source>
        <dbReference type="Google" id="ProtNLM"/>
    </source>
</evidence>
<dbReference type="AlphaFoldDB" id="A0A6G1HDZ3"/>
<keyword evidence="1" id="KW-0732">Signal</keyword>
<dbReference type="EMBL" id="ML977140">
    <property type="protein sequence ID" value="KAF1991272.1"/>
    <property type="molecule type" value="Genomic_DNA"/>
</dbReference>
<evidence type="ECO:0000256" key="1">
    <source>
        <dbReference type="SAM" id="SignalP"/>
    </source>
</evidence>
<organism evidence="2 3">
    <name type="scientific">Aulographum hederae CBS 113979</name>
    <dbReference type="NCBI Taxonomy" id="1176131"/>
    <lineage>
        <taxon>Eukaryota</taxon>
        <taxon>Fungi</taxon>
        <taxon>Dikarya</taxon>
        <taxon>Ascomycota</taxon>
        <taxon>Pezizomycotina</taxon>
        <taxon>Dothideomycetes</taxon>
        <taxon>Pleosporomycetidae</taxon>
        <taxon>Aulographales</taxon>
        <taxon>Aulographaceae</taxon>
    </lineage>
</organism>
<evidence type="ECO:0000313" key="2">
    <source>
        <dbReference type="EMBL" id="KAF1991272.1"/>
    </source>
</evidence>
<reference evidence="2" key="1">
    <citation type="journal article" date="2020" name="Stud. Mycol.">
        <title>101 Dothideomycetes genomes: a test case for predicting lifestyles and emergence of pathogens.</title>
        <authorList>
            <person name="Haridas S."/>
            <person name="Albert R."/>
            <person name="Binder M."/>
            <person name="Bloem J."/>
            <person name="Labutti K."/>
            <person name="Salamov A."/>
            <person name="Andreopoulos B."/>
            <person name="Baker S."/>
            <person name="Barry K."/>
            <person name="Bills G."/>
            <person name="Bluhm B."/>
            <person name="Cannon C."/>
            <person name="Castanera R."/>
            <person name="Culley D."/>
            <person name="Daum C."/>
            <person name="Ezra D."/>
            <person name="Gonzalez J."/>
            <person name="Henrissat B."/>
            <person name="Kuo A."/>
            <person name="Liang C."/>
            <person name="Lipzen A."/>
            <person name="Lutzoni F."/>
            <person name="Magnuson J."/>
            <person name="Mondo S."/>
            <person name="Nolan M."/>
            <person name="Ohm R."/>
            <person name="Pangilinan J."/>
            <person name="Park H.-J."/>
            <person name="Ramirez L."/>
            <person name="Alfaro M."/>
            <person name="Sun H."/>
            <person name="Tritt A."/>
            <person name="Yoshinaga Y."/>
            <person name="Zwiers L.-H."/>
            <person name="Turgeon B."/>
            <person name="Goodwin S."/>
            <person name="Spatafora J."/>
            <person name="Crous P."/>
            <person name="Grigoriev I."/>
        </authorList>
    </citation>
    <scope>NUCLEOTIDE SEQUENCE</scope>
    <source>
        <strain evidence="2">CBS 113979</strain>
    </source>
</reference>
<dbReference type="Proteomes" id="UP000800041">
    <property type="component" value="Unassembled WGS sequence"/>
</dbReference>
<dbReference type="Gene3D" id="2.60.20.10">
    <property type="entry name" value="Crystallins"/>
    <property type="match status" value="1"/>
</dbReference>
<sequence>MHLPTISILLALAALVTAAPPSLHASGAIPANSTTTSLLQRSQGETSGLVYFCPGYNFSPIGKCYKFATKYNTCFTVQGEAKGKISSFMPDVGIKCRVYTDILCSQAGMKIYYPGYADVGIIGMNDKIASFKCWSN</sequence>